<accession>A0AC59EXG5</accession>
<name>A0AC59EXG5_9VIRU</name>
<evidence type="ECO:0000313" key="2">
    <source>
        <dbReference type="Proteomes" id="UP000204225"/>
    </source>
</evidence>
<dbReference type="Proteomes" id="UP000204225">
    <property type="component" value="Segment"/>
</dbReference>
<keyword evidence="1" id="KW-0645">Protease</keyword>
<gene>
    <name evidence="1" type="ORF">PGCG_00324</name>
</gene>
<evidence type="ECO:0000313" key="1">
    <source>
        <dbReference type="EMBL" id="AGM15635.1"/>
    </source>
</evidence>
<sequence length="297" mass="35161">MRRDKQTKKKKSKKFKTLKCAPKQGKNVADSLKGLSCYGNSEILNMKRIWNEKNKKQITTNTPKEIWKFLKANLSDTCYNELCWLNDKTFNSKINKDILIKSLFRPFSPDSWKKKPFEWLSSVDILNVMNQYEKKHKNFVFLGPSPIDFDDKKLFGTCVWEKICKFDLSTYINTKTKIGFIFNMDPHYKDGSHWMGLFVDIVEKFIFYFDSNGDKIPKRIKILVDRIIDQGNKLNINFKFMSNKGKEHQKLDGNCGLYALYFIIELLTGNKKPEDFQTTRITDQEMSRYRKIYYNSN</sequence>
<reference evidence="1 2" key="1">
    <citation type="journal article" date="2013" name="Proc. Natl. Acad. Sci. U.S.A.">
        <title>Genome of Phaeocystis globosa virus PgV-16T highlights the common ancestry of the largest known DNA viruses infecting eukaryotes.</title>
        <authorList>
            <person name="Santini S."/>
            <person name="Jeudy S."/>
            <person name="Bartoli J."/>
            <person name="Poirot O."/>
            <person name="Lescot M."/>
            <person name="Abergel C."/>
            <person name="Barbe V."/>
            <person name="Wommack K.E."/>
            <person name="Noordeloos A.A."/>
            <person name="Brussaard C.P."/>
            <person name="Claverie J.M."/>
        </authorList>
    </citation>
    <scope>NUCLEOTIDE SEQUENCE [LARGE SCALE GENOMIC DNA]</scope>
    <source>
        <strain evidence="1 2">16T</strain>
    </source>
</reference>
<dbReference type="EMBL" id="KC662249">
    <property type="protein sequence ID" value="AGM15635.1"/>
    <property type="molecule type" value="Genomic_DNA"/>
</dbReference>
<keyword evidence="2" id="KW-1185">Reference proteome</keyword>
<organism evidence="1 2">
    <name type="scientific">Phaeocystis globosa virus PgV-16T</name>
    <dbReference type="NCBI Taxonomy" id="3071227"/>
    <lineage>
        <taxon>Viruses</taxon>
        <taxon>Varidnaviria</taxon>
        <taxon>Bamfordvirae</taxon>
        <taxon>Nucleocytoviricota</taxon>
        <taxon>Megaviricetes</taxon>
        <taxon>Imitervirales</taxon>
        <taxon>Mesomimiviridae</taxon>
        <taxon>Tethysvirus</taxon>
        <taxon>Tethysvirus hollandense</taxon>
    </lineage>
</organism>
<protein>
    <submittedName>
        <fullName evidence="1">Thiol protease</fullName>
    </submittedName>
</protein>
<proteinExistence type="predicted"/>
<keyword evidence="1" id="KW-0378">Hydrolase</keyword>